<dbReference type="PANTHER" id="PTHR35344:SF4">
    <property type="entry name" value="GAS VESICLE PROTEIN A1"/>
    <property type="match status" value="1"/>
</dbReference>
<dbReference type="PROSITE" id="PS00669">
    <property type="entry name" value="GAS_VESICLE_A_2"/>
    <property type="match status" value="1"/>
</dbReference>
<dbReference type="InterPro" id="IPR018493">
    <property type="entry name" value="GvpA-like_CS"/>
</dbReference>
<protein>
    <submittedName>
        <fullName evidence="5">Gas vesicle protein</fullName>
    </submittedName>
</protein>
<evidence type="ECO:0000256" key="1">
    <source>
        <dbReference type="ARBA" id="ARBA00022987"/>
    </source>
</evidence>
<keyword evidence="1" id="KW-0304">Gas vesicle</keyword>
<gene>
    <name evidence="5" type="ORF">ACFP50_28330</name>
</gene>
<feature type="compositionally biased region" description="Basic and acidic residues" evidence="4">
    <location>
        <begin position="148"/>
        <end position="165"/>
    </location>
</feature>
<dbReference type="Pfam" id="PF00741">
    <property type="entry name" value="Gas_vesicle"/>
    <property type="match status" value="1"/>
</dbReference>
<feature type="region of interest" description="Disordered" evidence="4">
    <location>
        <begin position="148"/>
        <end position="200"/>
    </location>
</feature>
<keyword evidence="6" id="KW-1185">Reference proteome</keyword>
<evidence type="ECO:0000256" key="2">
    <source>
        <dbReference type="ARBA" id="ARBA00035108"/>
    </source>
</evidence>
<accession>A0ABW1M6P2</accession>
<feature type="region of interest" description="Disordered" evidence="4">
    <location>
        <begin position="1"/>
        <end position="44"/>
    </location>
</feature>
<sequence>MSSYPERITPSDSGFPSTVSRRGPSQGGVASAGPSPMQPRRDGDGSLAHVVETLLDKGLVLNADIMVSVAGVELLGIRLRAALASFETAARYGLEFPSGTDTETAAWRDTREEKESCPACDKRVPVEQLLNKWCPWCGWLSAQAQMRARSEHTQPAELTERREEPTTAAAAEGEGDEDRDQDHRAAEPSPAEGEAERRDG</sequence>
<dbReference type="PANTHER" id="PTHR35344">
    <property type="entry name" value="GAS VESICLE STRUCTURAL PROTEIN 2-RELATED"/>
    <property type="match status" value="1"/>
</dbReference>
<name>A0ABW1M6P2_9ACTN</name>
<dbReference type="EMBL" id="JBHSPT010000076">
    <property type="protein sequence ID" value="MFC6059178.1"/>
    <property type="molecule type" value="Genomic_DNA"/>
</dbReference>
<comment type="subcellular location">
    <subcellularLocation>
        <location evidence="2">Gas vesicle</location>
    </subcellularLocation>
</comment>
<evidence type="ECO:0000313" key="5">
    <source>
        <dbReference type="EMBL" id="MFC6059178.1"/>
    </source>
</evidence>
<dbReference type="RefSeq" id="WP_386403060.1">
    <property type="nucleotide sequence ID" value="NZ_JBHSPT010000076.1"/>
</dbReference>
<evidence type="ECO:0000256" key="3">
    <source>
        <dbReference type="ARBA" id="ARBA00035646"/>
    </source>
</evidence>
<evidence type="ECO:0000313" key="6">
    <source>
        <dbReference type="Proteomes" id="UP001596242"/>
    </source>
</evidence>
<dbReference type="InterPro" id="IPR000638">
    <property type="entry name" value="Gas-vesicle_GvpA-like"/>
</dbReference>
<dbReference type="InterPro" id="IPR050530">
    <property type="entry name" value="GvpA"/>
</dbReference>
<comment type="similarity">
    <text evidence="3">Belongs to the gas vesicle GvpA family.</text>
</comment>
<reference evidence="6" key="1">
    <citation type="journal article" date="2019" name="Int. J. Syst. Evol. Microbiol.">
        <title>The Global Catalogue of Microorganisms (GCM) 10K type strain sequencing project: providing services to taxonomists for standard genome sequencing and annotation.</title>
        <authorList>
            <consortium name="The Broad Institute Genomics Platform"/>
            <consortium name="The Broad Institute Genome Sequencing Center for Infectious Disease"/>
            <person name="Wu L."/>
            <person name="Ma J."/>
        </authorList>
    </citation>
    <scope>NUCLEOTIDE SEQUENCE [LARGE SCALE GENOMIC DNA]</scope>
    <source>
        <strain evidence="6">JCM 12763</strain>
    </source>
</reference>
<comment type="caution">
    <text evidence="5">The sequence shown here is derived from an EMBL/GenBank/DDBJ whole genome shotgun (WGS) entry which is preliminary data.</text>
</comment>
<proteinExistence type="inferred from homology"/>
<feature type="compositionally biased region" description="Polar residues" evidence="4">
    <location>
        <begin position="10"/>
        <end position="20"/>
    </location>
</feature>
<evidence type="ECO:0000256" key="4">
    <source>
        <dbReference type="SAM" id="MobiDB-lite"/>
    </source>
</evidence>
<dbReference type="Proteomes" id="UP001596242">
    <property type="component" value="Unassembled WGS sequence"/>
</dbReference>
<organism evidence="5 6">
    <name type="scientific">Streptomyces pratens</name>
    <dbReference type="NCBI Taxonomy" id="887456"/>
    <lineage>
        <taxon>Bacteria</taxon>
        <taxon>Bacillati</taxon>
        <taxon>Actinomycetota</taxon>
        <taxon>Actinomycetes</taxon>
        <taxon>Kitasatosporales</taxon>
        <taxon>Streptomycetaceae</taxon>
        <taxon>Streptomyces</taxon>
    </lineage>
</organism>